<reference evidence="2" key="1">
    <citation type="submission" date="2021-02" db="EMBL/GenBank/DDBJ databases">
        <authorList>
            <person name="Nowell W R."/>
        </authorList>
    </citation>
    <scope>NUCLEOTIDE SEQUENCE</scope>
</reference>
<feature type="domain" description="CLEC16A/TT9 C-terminal" evidence="1">
    <location>
        <begin position="1"/>
        <end position="156"/>
    </location>
</feature>
<dbReference type="InterPro" id="IPR039272">
    <property type="entry name" value="CLEC16A/TT9"/>
</dbReference>
<gene>
    <name evidence="2" type="ORF">GIL414_LOCUS82302</name>
</gene>
<feature type="non-terminal residue" evidence="2">
    <location>
        <position position="1"/>
    </location>
</feature>
<dbReference type="EMBL" id="CAJOBJ010359753">
    <property type="protein sequence ID" value="CAF5217206.1"/>
    <property type="molecule type" value="Genomic_DNA"/>
</dbReference>
<evidence type="ECO:0000259" key="1">
    <source>
        <dbReference type="Pfam" id="PF19439"/>
    </source>
</evidence>
<evidence type="ECO:0000313" key="2">
    <source>
        <dbReference type="EMBL" id="CAF5217206.1"/>
    </source>
</evidence>
<dbReference type="AlphaFoldDB" id="A0A8S3JEH1"/>
<evidence type="ECO:0000313" key="3">
    <source>
        <dbReference type="Proteomes" id="UP000681720"/>
    </source>
</evidence>
<proteinExistence type="predicted"/>
<organism evidence="2 3">
    <name type="scientific">Rotaria magnacalcarata</name>
    <dbReference type="NCBI Taxonomy" id="392030"/>
    <lineage>
        <taxon>Eukaryota</taxon>
        <taxon>Metazoa</taxon>
        <taxon>Spiralia</taxon>
        <taxon>Gnathifera</taxon>
        <taxon>Rotifera</taxon>
        <taxon>Eurotatoria</taxon>
        <taxon>Bdelloidea</taxon>
        <taxon>Philodinida</taxon>
        <taxon>Philodinidae</taxon>
        <taxon>Rotaria</taxon>
    </lineage>
</organism>
<comment type="caution">
    <text evidence="2">The sequence shown here is derived from an EMBL/GenBank/DDBJ whole genome shotgun (WGS) entry which is preliminary data.</text>
</comment>
<accession>A0A8S3JEH1</accession>
<dbReference type="InterPro" id="IPR045820">
    <property type="entry name" value="CLEC16A/TT9_C"/>
</dbReference>
<sequence>MTTNPAVDSVIIESVCLTVKSSDKSFYNVSLVDKLCDILELATIHDSNIRIVTLSLAISLLKKLVYDEEKKISYLSDHNMARIDQARKQATTDLRRYYPQQELLLDMFEDEYRQTQLNPLRIEHFLKDSCMLFPPSTTPLSGVEFIKRLPSGDIERA</sequence>
<name>A0A8S3JEH1_9BILA</name>
<dbReference type="PANTHER" id="PTHR21481">
    <property type="entry name" value="PROTEIN CLEC16A"/>
    <property type="match status" value="1"/>
</dbReference>
<dbReference type="GO" id="GO:0007034">
    <property type="term" value="P:vacuolar transport"/>
    <property type="evidence" value="ECO:0007669"/>
    <property type="project" value="TreeGrafter"/>
</dbReference>
<dbReference type="GO" id="GO:1901096">
    <property type="term" value="P:regulation of autophagosome maturation"/>
    <property type="evidence" value="ECO:0007669"/>
    <property type="project" value="TreeGrafter"/>
</dbReference>
<dbReference type="GO" id="GO:0005794">
    <property type="term" value="C:Golgi apparatus"/>
    <property type="evidence" value="ECO:0007669"/>
    <property type="project" value="TreeGrafter"/>
</dbReference>
<dbReference type="GO" id="GO:0005770">
    <property type="term" value="C:late endosome"/>
    <property type="evidence" value="ECO:0007669"/>
    <property type="project" value="TreeGrafter"/>
</dbReference>
<dbReference type="PANTHER" id="PTHR21481:SF0">
    <property type="entry name" value="PROTEIN CLEC16A"/>
    <property type="match status" value="1"/>
</dbReference>
<dbReference type="Pfam" id="PF19439">
    <property type="entry name" value="CLEC16A_C"/>
    <property type="match status" value="1"/>
</dbReference>
<protein>
    <recommendedName>
        <fullName evidence="1">CLEC16A/TT9 C-terminal domain-containing protein</fullName>
    </recommendedName>
</protein>
<dbReference type="Proteomes" id="UP000681720">
    <property type="component" value="Unassembled WGS sequence"/>
</dbReference>
<dbReference type="GO" id="GO:0016197">
    <property type="term" value="P:endosomal transport"/>
    <property type="evidence" value="ECO:0007669"/>
    <property type="project" value="TreeGrafter"/>
</dbReference>